<accession>A0A6A5YKZ0</accession>
<dbReference type="AlphaFoldDB" id="A0A6A5YKZ0"/>
<protein>
    <submittedName>
        <fullName evidence="2">Prion-inhibition and propagation-domain-containing protein</fullName>
    </submittedName>
</protein>
<dbReference type="Gene3D" id="1.20.120.1020">
    <property type="entry name" value="Prion-inhibition and propagation, HeLo domain"/>
    <property type="match status" value="1"/>
</dbReference>
<dbReference type="GO" id="GO:0004672">
    <property type="term" value="F:protein kinase activity"/>
    <property type="evidence" value="ECO:0007669"/>
    <property type="project" value="InterPro"/>
</dbReference>
<dbReference type="InterPro" id="IPR029498">
    <property type="entry name" value="HeLo_dom"/>
</dbReference>
<organism evidence="2 3">
    <name type="scientific">Lophiotrema nucula</name>
    <dbReference type="NCBI Taxonomy" id="690887"/>
    <lineage>
        <taxon>Eukaryota</taxon>
        <taxon>Fungi</taxon>
        <taxon>Dikarya</taxon>
        <taxon>Ascomycota</taxon>
        <taxon>Pezizomycotina</taxon>
        <taxon>Dothideomycetes</taxon>
        <taxon>Pleosporomycetidae</taxon>
        <taxon>Pleosporales</taxon>
        <taxon>Lophiotremataceae</taxon>
        <taxon>Lophiotrema</taxon>
    </lineage>
</organism>
<dbReference type="PROSITE" id="PS50011">
    <property type="entry name" value="PROTEIN_KINASE_DOM"/>
    <property type="match status" value="1"/>
</dbReference>
<dbReference type="PANTHER" id="PTHR37542">
    <property type="entry name" value="HELO DOMAIN-CONTAINING PROTEIN-RELATED"/>
    <property type="match status" value="1"/>
</dbReference>
<evidence type="ECO:0000259" key="1">
    <source>
        <dbReference type="PROSITE" id="PS50011"/>
    </source>
</evidence>
<dbReference type="Pfam" id="PF00069">
    <property type="entry name" value="Pkinase"/>
    <property type="match status" value="1"/>
</dbReference>
<dbReference type="InterPro" id="IPR000719">
    <property type="entry name" value="Prot_kinase_dom"/>
</dbReference>
<keyword evidence="2" id="KW-0640">Prion</keyword>
<dbReference type="PANTHER" id="PTHR37542:SF1">
    <property type="entry name" value="PRION-INHIBITION AND PROPAGATION HELO DOMAIN-CONTAINING PROTEIN"/>
    <property type="match status" value="1"/>
</dbReference>
<sequence>MVETRASPFRPYTASFCVAGRDLPLQADFPLRSSCLRVSLSLPWSESSNNICYRRTDLVIMPDPLSAAGLVVGAASLSIQIFEGCVKGYRYFESAVNMPAECASIKTRIMIEYGRLQDWGEATGLSDGQKHGQYDRRMKINAAVIEAVLTEIRSELKMLSKASLKRAELQVSDGKLFENIPTDSQIESLPPGNVSKVGKGTDITATLETSGHHDPLVEACGDAAHEVARPHFSREAIESLDLHKFEKIFDSPYIPQEKRRYPKGLNGIVGLVKAAGSVVAHSKRMKWAMNDKQKVTTCLERLKKLTDYLHETLDETQMQVLLETTRETWLAMLQMNNSVTEMSELLKAMQADDGKSESDQATVLSWGGSTLVGSADAANAQEPMIHEPRAFYERLTFFSIAAAKQLELQEAGQAESRAEMLESTIIPDADIVTLKQTATDWNGVGRTFASMSDRKVWIEWKPYNEVRVPDGEGRTKRGPDPYIARNVERLVALLRIPNRPVEFCVPNCNGYFIQQDKRCFGIVYEFRQLNNEATGPASLFNLLRQESPSLRDRLSIAQQLVRSIMYLHAVNWLHKGLKSSNVLFALSETGDYTGLYISGLEYSRPDEAGLTNTAPVEDLSWGEYLPPGYLGVTNRKKGYRKTYDIYSLGIILLEIAHWKPAETILGFEPCMSVIHQGPDAKPKDDVKPALLPKKLPNLLKIRDRLVNETSEELHQVKRTMGDRYHAALRACLVGMEAFGLSDTLPQSDPAVAALLQQAFMRIVIDVLEGIAV</sequence>
<dbReference type="GO" id="GO:0005524">
    <property type="term" value="F:ATP binding"/>
    <property type="evidence" value="ECO:0007669"/>
    <property type="project" value="InterPro"/>
</dbReference>
<reference evidence="2" key="1">
    <citation type="journal article" date="2020" name="Stud. Mycol.">
        <title>101 Dothideomycetes genomes: a test case for predicting lifestyles and emergence of pathogens.</title>
        <authorList>
            <person name="Haridas S."/>
            <person name="Albert R."/>
            <person name="Binder M."/>
            <person name="Bloem J."/>
            <person name="Labutti K."/>
            <person name="Salamov A."/>
            <person name="Andreopoulos B."/>
            <person name="Baker S."/>
            <person name="Barry K."/>
            <person name="Bills G."/>
            <person name="Bluhm B."/>
            <person name="Cannon C."/>
            <person name="Castanera R."/>
            <person name="Culley D."/>
            <person name="Daum C."/>
            <person name="Ezra D."/>
            <person name="Gonzalez J."/>
            <person name="Henrissat B."/>
            <person name="Kuo A."/>
            <person name="Liang C."/>
            <person name="Lipzen A."/>
            <person name="Lutzoni F."/>
            <person name="Magnuson J."/>
            <person name="Mondo S."/>
            <person name="Nolan M."/>
            <person name="Ohm R."/>
            <person name="Pangilinan J."/>
            <person name="Park H.-J."/>
            <person name="Ramirez L."/>
            <person name="Alfaro M."/>
            <person name="Sun H."/>
            <person name="Tritt A."/>
            <person name="Yoshinaga Y."/>
            <person name="Zwiers L.-H."/>
            <person name="Turgeon B."/>
            <person name="Goodwin S."/>
            <person name="Spatafora J."/>
            <person name="Crous P."/>
            <person name="Grigoriev I."/>
        </authorList>
    </citation>
    <scope>NUCLEOTIDE SEQUENCE</scope>
    <source>
        <strain evidence="2">CBS 627.86</strain>
    </source>
</reference>
<dbReference type="Gene3D" id="1.10.510.10">
    <property type="entry name" value="Transferase(Phosphotransferase) domain 1"/>
    <property type="match status" value="1"/>
</dbReference>
<name>A0A6A5YKZ0_9PLEO</name>
<feature type="domain" description="Protein kinase" evidence="1">
    <location>
        <begin position="403"/>
        <end position="760"/>
    </location>
</feature>
<dbReference type="InterPro" id="IPR011009">
    <property type="entry name" value="Kinase-like_dom_sf"/>
</dbReference>
<dbReference type="Proteomes" id="UP000799770">
    <property type="component" value="Unassembled WGS sequence"/>
</dbReference>
<gene>
    <name evidence="2" type="ORF">BDV96DRAFT_298800</name>
</gene>
<dbReference type="InterPro" id="IPR038305">
    <property type="entry name" value="HeLo_sf"/>
</dbReference>
<dbReference type="EMBL" id="ML977354">
    <property type="protein sequence ID" value="KAF2107384.1"/>
    <property type="molecule type" value="Genomic_DNA"/>
</dbReference>
<keyword evidence="3" id="KW-1185">Reference proteome</keyword>
<dbReference type="SUPFAM" id="SSF56112">
    <property type="entry name" value="Protein kinase-like (PK-like)"/>
    <property type="match status" value="1"/>
</dbReference>
<evidence type="ECO:0000313" key="3">
    <source>
        <dbReference type="Proteomes" id="UP000799770"/>
    </source>
</evidence>
<dbReference type="Pfam" id="PF14479">
    <property type="entry name" value="HeLo"/>
    <property type="match status" value="1"/>
</dbReference>
<dbReference type="OrthoDB" id="1911848at2759"/>
<keyword evidence="2" id="KW-0034">Amyloid</keyword>
<evidence type="ECO:0000313" key="2">
    <source>
        <dbReference type="EMBL" id="KAF2107384.1"/>
    </source>
</evidence>
<proteinExistence type="predicted"/>